<dbReference type="EMBL" id="NMUH01005912">
    <property type="protein sequence ID" value="MQM13984.1"/>
    <property type="molecule type" value="Genomic_DNA"/>
</dbReference>
<evidence type="ECO:0000313" key="2">
    <source>
        <dbReference type="EMBL" id="MQM13984.1"/>
    </source>
</evidence>
<comment type="caution">
    <text evidence="2">The sequence shown here is derived from an EMBL/GenBank/DDBJ whole genome shotgun (WGS) entry which is preliminary data.</text>
</comment>
<evidence type="ECO:0000256" key="1">
    <source>
        <dbReference type="SAM" id="Phobius"/>
    </source>
</evidence>
<evidence type="ECO:0000313" key="3">
    <source>
        <dbReference type="Proteomes" id="UP000652761"/>
    </source>
</evidence>
<feature type="transmembrane region" description="Helical" evidence="1">
    <location>
        <begin position="105"/>
        <end position="131"/>
    </location>
</feature>
<proteinExistence type="predicted"/>
<keyword evidence="3" id="KW-1185">Reference proteome</keyword>
<keyword evidence="1" id="KW-0472">Membrane</keyword>
<keyword evidence="1" id="KW-1133">Transmembrane helix</keyword>
<sequence length="158" mass="17019">MKDSCRQVQARCSWLSSVHLSAHLSRRLREPTCGVAFTGTELLSVEPVEVSLPCCLFPCCWGVCCVGCVYALMSVHCALLGRCCCSGKADVLCAMLHRWLSAATLVCGYLSAFCWLVVSSIAMEVVLLALARQGVAAVFAPRAAESVLRVLVCFLEPT</sequence>
<protein>
    <recommendedName>
        <fullName evidence="4">Transmembrane protein</fullName>
    </recommendedName>
</protein>
<evidence type="ECO:0008006" key="4">
    <source>
        <dbReference type="Google" id="ProtNLM"/>
    </source>
</evidence>
<dbReference type="Proteomes" id="UP000652761">
    <property type="component" value="Unassembled WGS sequence"/>
</dbReference>
<accession>A0A843X6N6</accession>
<gene>
    <name evidence="2" type="ORF">Taro_046912</name>
</gene>
<keyword evidence="1" id="KW-0812">Transmembrane</keyword>
<dbReference type="AlphaFoldDB" id="A0A843X6N6"/>
<organism evidence="2 3">
    <name type="scientific">Colocasia esculenta</name>
    <name type="common">Wild taro</name>
    <name type="synonym">Arum esculentum</name>
    <dbReference type="NCBI Taxonomy" id="4460"/>
    <lineage>
        <taxon>Eukaryota</taxon>
        <taxon>Viridiplantae</taxon>
        <taxon>Streptophyta</taxon>
        <taxon>Embryophyta</taxon>
        <taxon>Tracheophyta</taxon>
        <taxon>Spermatophyta</taxon>
        <taxon>Magnoliopsida</taxon>
        <taxon>Liliopsida</taxon>
        <taxon>Araceae</taxon>
        <taxon>Aroideae</taxon>
        <taxon>Colocasieae</taxon>
        <taxon>Colocasia</taxon>
    </lineage>
</organism>
<name>A0A843X6N6_COLES</name>
<reference evidence="2" key="1">
    <citation type="submission" date="2017-07" db="EMBL/GenBank/DDBJ databases">
        <title>Taro Niue Genome Assembly and Annotation.</title>
        <authorList>
            <person name="Atibalentja N."/>
            <person name="Keating K."/>
            <person name="Fields C.J."/>
        </authorList>
    </citation>
    <scope>NUCLEOTIDE SEQUENCE</scope>
    <source>
        <strain evidence="2">Niue_2</strain>
        <tissue evidence="2">Leaf</tissue>
    </source>
</reference>